<proteinExistence type="inferred from homology"/>
<dbReference type="GO" id="GO:0044689">
    <property type="term" value="F:7,8-didemethyl-8-hydroxy-5-deazariboflavin synthase activity"/>
    <property type="evidence" value="ECO:0007669"/>
    <property type="project" value="UniProtKB-EC"/>
</dbReference>
<evidence type="ECO:0000259" key="18">
    <source>
        <dbReference type="PROSITE" id="PS51918"/>
    </source>
</evidence>
<evidence type="ECO:0000256" key="11">
    <source>
        <dbReference type="ARBA" id="ARBA00022691"/>
    </source>
</evidence>
<dbReference type="GO" id="GO:0141093">
    <property type="term" value="F:5-amino-6-(D-ribitylamino)uracil--L-tyrosine 4-hydroxyphenyl transferase activity"/>
    <property type="evidence" value="ECO:0007669"/>
    <property type="project" value="UniProtKB-EC"/>
</dbReference>
<organism evidence="19 20">
    <name type="scientific">Sediminihaliea albiluteola</name>
    <dbReference type="NCBI Taxonomy" id="2758564"/>
    <lineage>
        <taxon>Bacteria</taxon>
        <taxon>Pseudomonadati</taxon>
        <taxon>Pseudomonadota</taxon>
        <taxon>Gammaproteobacteria</taxon>
        <taxon>Cellvibrionales</taxon>
        <taxon>Halieaceae</taxon>
        <taxon>Sediminihaliea</taxon>
    </lineage>
</organism>
<dbReference type="HAMAP" id="MF_01611">
    <property type="entry name" value="FO_synth_sub1"/>
    <property type="match status" value="1"/>
</dbReference>
<dbReference type="EMBL" id="JACFXU010000013">
    <property type="protein sequence ID" value="MBA6412549.1"/>
    <property type="molecule type" value="Genomic_DNA"/>
</dbReference>
<keyword evidence="10 19" id="KW-0808">Transferase</keyword>
<dbReference type="InterPro" id="IPR007197">
    <property type="entry name" value="rSAM"/>
</dbReference>
<dbReference type="PANTHER" id="PTHR43076:SF1">
    <property type="entry name" value="LIPOYL SYNTHASE 2"/>
    <property type="match status" value="1"/>
</dbReference>
<evidence type="ECO:0000256" key="16">
    <source>
        <dbReference type="ARBA" id="ARBA00048468"/>
    </source>
</evidence>
<dbReference type="NCBIfam" id="TIGR03551">
    <property type="entry name" value="F420_cofH"/>
    <property type="match status" value="1"/>
</dbReference>
<comment type="function">
    <text evidence="2">Catalyzes the radical-mediated synthesis of 7,8-didemethyl-8-hydroxy-5-deazariboflavin (FO) from 5-amino-6-(D-ribitylamino)uracil and L-tyrosine.</text>
</comment>
<dbReference type="InterPro" id="IPR006638">
    <property type="entry name" value="Elp3/MiaA/NifB-like_rSAM"/>
</dbReference>
<keyword evidence="15" id="KW-0456">Lyase</keyword>
<evidence type="ECO:0000256" key="5">
    <source>
        <dbReference type="ARBA" id="ARBA00010826"/>
    </source>
</evidence>
<keyword evidence="13" id="KW-0408">Iron</keyword>
<dbReference type="Pfam" id="PF04055">
    <property type="entry name" value="Radical_SAM"/>
    <property type="match status" value="2"/>
</dbReference>
<evidence type="ECO:0000256" key="14">
    <source>
        <dbReference type="ARBA" id="ARBA00023014"/>
    </source>
</evidence>
<dbReference type="GO" id="GO:0051539">
    <property type="term" value="F:4 iron, 4 sulfur cluster binding"/>
    <property type="evidence" value="ECO:0007669"/>
    <property type="project" value="UniProtKB-KW"/>
</dbReference>
<dbReference type="InterPro" id="IPR045567">
    <property type="entry name" value="CofH/MnqC-like_C"/>
</dbReference>
<evidence type="ECO:0000256" key="6">
    <source>
        <dbReference type="ARBA" id="ARBA00012126"/>
    </source>
</evidence>
<evidence type="ECO:0000256" key="13">
    <source>
        <dbReference type="ARBA" id="ARBA00023004"/>
    </source>
</evidence>
<evidence type="ECO:0000256" key="12">
    <source>
        <dbReference type="ARBA" id="ARBA00022723"/>
    </source>
</evidence>
<keyword evidence="11" id="KW-0949">S-adenosyl-L-methionine</keyword>
<dbReference type="PANTHER" id="PTHR43076">
    <property type="entry name" value="FO SYNTHASE (COFH)"/>
    <property type="match status" value="1"/>
</dbReference>
<keyword evidence="12" id="KW-0479">Metal-binding</keyword>
<dbReference type="Proteomes" id="UP000539350">
    <property type="component" value="Unassembled WGS sequence"/>
</dbReference>
<comment type="similarity">
    <text evidence="5">In the N-terminal section; belongs to the radical SAM superfamily. CofG family.</text>
</comment>
<dbReference type="NCBIfam" id="NF004884">
    <property type="entry name" value="PRK06245.1"/>
    <property type="match status" value="1"/>
</dbReference>
<dbReference type="Pfam" id="PF19288">
    <property type="entry name" value="CofH_C"/>
    <property type="match status" value="1"/>
</dbReference>
<dbReference type="SFLD" id="SFLDG01389">
    <property type="entry name" value="menaquinone_synthsis_involved"/>
    <property type="match status" value="1"/>
</dbReference>
<keyword evidence="14" id="KW-0411">Iron-sulfur</keyword>
<dbReference type="SFLD" id="SFLDG01388">
    <property type="entry name" value="7_8-didemethyl-8-hydroxy-5-dea"/>
    <property type="match status" value="2"/>
</dbReference>
<evidence type="ECO:0000256" key="15">
    <source>
        <dbReference type="ARBA" id="ARBA00023239"/>
    </source>
</evidence>
<dbReference type="SMART" id="SM00729">
    <property type="entry name" value="Elp3"/>
    <property type="match status" value="2"/>
</dbReference>
<dbReference type="EC" id="4.3.1.32" evidence="6"/>
<keyword evidence="9" id="KW-0004">4Fe-4S</keyword>
<evidence type="ECO:0000256" key="1">
    <source>
        <dbReference type="ARBA" id="ARBA00001966"/>
    </source>
</evidence>
<dbReference type="InterPro" id="IPR020050">
    <property type="entry name" value="FO_synthase_su2"/>
</dbReference>
<dbReference type="GO" id="GO:0046872">
    <property type="term" value="F:metal ion binding"/>
    <property type="evidence" value="ECO:0007669"/>
    <property type="project" value="UniProtKB-KW"/>
</dbReference>
<feature type="domain" description="Radical SAM core" evidence="18">
    <location>
        <begin position="472"/>
        <end position="712"/>
    </location>
</feature>
<dbReference type="InterPro" id="IPR058240">
    <property type="entry name" value="rSAM_sf"/>
</dbReference>
<accession>A0A7W2YJE8</accession>
<dbReference type="SFLD" id="SFLDF00343">
    <property type="entry name" value="aminofutalosine_synthase_(mqnE"/>
    <property type="match status" value="1"/>
</dbReference>
<reference evidence="19 20" key="1">
    <citation type="submission" date="2020-07" db="EMBL/GenBank/DDBJ databases">
        <title>Halieaceae bacterium, F7430, whole genome shotgun sequencing project.</title>
        <authorList>
            <person name="Jiang S."/>
            <person name="Liu Z.W."/>
            <person name="Du Z.J."/>
        </authorList>
    </citation>
    <scope>NUCLEOTIDE SEQUENCE [LARGE SCALE GENOMIC DNA]</scope>
    <source>
        <strain evidence="19 20">F7430</strain>
    </source>
</reference>
<dbReference type="PROSITE" id="PS51918">
    <property type="entry name" value="RADICAL_SAM"/>
    <property type="match status" value="2"/>
</dbReference>
<dbReference type="HAMAP" id="MF_01612">
    <property type="entry name" value="FO_synth_sub2"/>
    <property type="match status" value="1"/>
</dbReference>
<dbReference type="SFLD" id="SFLDS00029">
    <property type="entry name" value="Radical_SAM"/>
    <property type="match status" value="3"/>
</dbReference>
<dbReference type="NCBIfam" id="NF005609">
    <property type="entry name" value="PRK07360.1"/>
    <property type="match status" value="1"/>
</dbReference>
<comment type="catalytic activity">
    <reaction evidence="17">
        <text>5-amino-5-(4-hydroxybenzyl)-6-(D-ribitylimino)-5,6-dihydrouracil + S-adenosyl-L-methionine = 7,8-didemethyl-8-hydroxy-5-deazariboflavin + 5'-deoxyadenosine + L-methionine + NH4(+) + H(+)</text>
        <dbReference type="Rhea" id="RHEA:55204"/>
        <dbReference type="ChEBI" id="CHEBI:15378"/>
        <dbReference type="ChEBI" id="CHEBI:17319"/>
        <dbReference type="ChEBI" id="CHEBI:28938"/>
        <dbReference type="ChEBI" id="CHEBI:57844"/>
        <dbReference type="ChEBI" id="CHEBI:59789"/>
        <dbReference type="ChEBI" id="CHEBI:59904"/>
        <dbReference type="ChEBI" id="CHEBI:85936"/>
        <dbReference type="EC" id="4.3.1.32"/>
    </reaction>
</comment>
<dbReference type="NCBIfam" id="TIGR03550">
    <property type="entry name" value="F420_cofG"/>
    <property type="match status" value="1"/>
</dbReference>
<dbReference type="InterPro" id="IPR013785">
    <property type="entry name" value="Aldolase_TIM"/>
</dbReference>
<dbReference type="EC" id="2.5.1.147" evidence="7"/>
<dbReference type="CDD" id="cd01335">
    <property type="entry name" value="Radical_SAM"/>
    <property type="match status" value="2"/>
</dbReference>
<feature type="domain" description="Radical SAM core" evidence="18">
    <location>
        <begin position="56"/>
        <end position="301"/>
    </location>
</feature>
<dbReference type="NCBIfam" id="TIGR00423">
    <property type="entry name" value="CofH family radical SAM protein"/>
    <property type="match status" value="1"/>
</dbReference>
<evidence type="ECO:0000256" key="3">
    <source>
        <dbReference type="ARBA" id="ARBA00004712"/>
    </source>
</evidence>
<dbReference type="Gene3D" id="3.20.20.70">
    <property type="entry name" value="Aldolase class I"/>
    <property type="match status" value="2"/>
</dbReference>
<protein>
    <recommendedName>
        <fullName evidence="8">FO synthase</fullName>
        <ecNumber evidence="7">2.5.1.147</ecNumber>
        <ecNumber evidence="6">4.3.1.32</ecNumber>
    </recommendedName>
</protein>
<evidence type="ECO:0000256" key="9">
    <source>
        <dbReference type="ARBA" id="ARBA00022485"/>
    </source>
</evidence>
<dbReference type="SUPFAM" id="SSF102114">
    <property type="entry name" value="Radical SAM enzymes"/>
    <property type="match status" value="2"/>
</dbReference>
<gene>
    <name evidence="19" type="primary">cofH</name>
    <name evidence="19" type="ORF">H2508_05435</name>
</gene>
<evidence type="ECO:0000256" key="7">
    <source>
        <dbReference type="ARBA" id="ARBA00012289"/>
    </source>
</evidence>
<keyword evidence="20" id="KW-1185">Reference proteome</keyword>
<evidence type="ECO:0000256" key="10">
    <source>
        <dbReference type="ARBA" id="ARBA00022679"/>
    </source>
</evidence>
<evidence type="ECO:0000256" key="8">
    <source>
        <dbReference type="ARBA" id="ARBA00022220"/>
    </source>
</evidence>
<comment type="pathway">
    <text evidence="3">Cofactor biosynthesis; coenzyme F0 biosynthesis.</text>
</comment>
<evidence type="ECO:0000256" key="2">
    <source>
        <dbReference type="ARBA" id="ARBA00003692"/>
    </source>
</evidence>
<dbReference type="SFLD" id="SFLDG01064">
    <property type="entry name" value="F420__menaquinone_cofactor_bio"/>
    <property type="match status" value="3"/>
</dbReference>
<name>A0A7W2YJE8_9GAMM</name>
<dbReference type="SFLD" id="SFLDF00294">
    <property type="entry name" value="7_8-didemethyl-8-hydroxy-5-dea"/>
    <property type="match status" value="1"/>
</dbReference>
<evidence type="ECO:0000313" key="20">
    <source>
        <dbReference type="Proteomes" id="UP000539350"/>
    </source>
</evidence>
<dbReference type="InterPro" id="IPR019939">
    <property type="entry name" value="CofG_family"/>
</dbReference>
<sequence length="843" mass="93642">MINERAKALADQFITSWDGGELPSEALAMTLADCEDTATLAAAASVLRDIGHRNVISYSRKVFLPLTHLCRDVCHYCTFARTPKRVERAYMSIEEVLEQCRAAELAGCQEALLTLGEKPELRYSTAREALAEMGYSTTLEYVRAVAEAILRETSLLPHINAGCMSAEEVAELRKVSASMGIMLESAAERLTEKGMPHYGSPDKEPARRLATIEEAGRAGVPFTSGILIGIGETRVERIESLLALRRLHQDYGHLQEIIVQNFRAKPGTLMAEAPEPDLNELLWSIAVARLIFGPSMNIQAPPNLSPGVLEQLVAAGINDWGGVSPLTPDYVNPEAPWPHLDRLSRETRATGKYLEQRLTIYPEYAREAQRWLDPALHGPVMRQMDASGFARRDSWSPGTEMAVPAEDAWLLQPDRTLAPVSADVAELIERCRSQQALSEQEVTRLFEARGDDYVHIVRAADDLRRSRCGETVTYVVNRNINYTNVCYFKCQFCAFSKGKGNEDLRGKPYDISGEEIARRCTEAWQRGATEVCMQGGIHPDYTGQTYLDILHTVRTATPDMHIHAFSPLEVWQGAATLGLTPEAFLQQLKEAGLNTLPGTAAEVLHDEVREILCPDKLNTQQWLEVMRAAHRVGFKTTATIMYGHIEQPRHWARHLLEIRQLQELGGGFTEFVPLPFVHMEAPMFLRGKARRGPSFREALLMHAVARLVFNGLIDNIQASWVKMGAAGIAQCLRAGVNDLGGTLMNESITRAAGSAHGQEWPPSMMEQQIRAAGREPRQRNTVYGEVSAERKQAASQAQDLLAIDNQPAAKQQRGKLIVSEQMPRQSYQDDLSSDQVVMIAACN</sequence>
<dbReference type="InterPro" id="IPR034405">
    <property type="entry name" value="F420"/>
</dbReference>
<comment type="caution">
    <text evidence="19">The sequence shown here is derived from an EMBL/GenBank/DDBJ whole genome shotgun (WGS) entry which is preliminary data.</text>
</comment>
<dbReference type="AlphaFoldDB" id="A0A7W2YJE8"/>
<dbReference type="InterPro" id="IPR019940">
    <property type="entry name" value="CofH_family"/>
</dbReference>
<comment type="similarity">
    <text evidence="4">In the C-terminal section; belongs to the radical SAM superfamily. CofH family.</text>
</comment>
<evidence type="ECO:0000256" key="4">
    <source>
        <dbReference type="ARBA" id="ARBA00010051"/>
    </source>
</evidence>
<comment type="cofactor">
    <cofactor evidence="1">
        <name>[4Fe-4S] cluster</name>
        <dbReference type="ChEBI" id="CHEBI:49883"/>
    </cofactor>
</comment>
<dbReference type="RefSeq" id="WP_182169760.1">
    <property type="nucleotide sequence ID" value="NZ_JACFXU010000013.1"/>
</dbReference>
<evidence type="ECO:0000256" key="17">
    <source>
        <dbReference type="ARBA" id="ARBA00048974"/>
    </source>
</evidence>
<evidence type="ECO:0000313" key="19">
    <source>
        <dbReference type="EMBL" id="MBA6412549.1"/>
    </source>
</evidence>
<dbReference type="UniPathway" id="UPA00072"/>
<comment type="catalytic activity">
    <reaction evidence="16">
        <text>5-amino-6-(D-ribitylamino)uracil + L-tyrosine + S-adenosyl-L-methionine = 5-amino-5-(4-hydroxybenzyl)-6-(D-ribitylimino)-5,6-dihydrouracil + 2-iminoacetate + 5'-deoxyadenosine + L-methionine + H(+)</text>
        <dbReference type="Rhea" id="RHEA:55200"/>
        <dbReference type="ChEBI" id="CHEBI:15378"/>
        <dbReference type="ChEBI" id="CHEBI:15934"/>
        <dbReference type="ChEBI" id="CHEBI:17319"/>
        <dbReference type="ChEBI" id="CHEBI:57844"/>
        <dbReference type="ChEBI" id="CHEBI:58315"/>
        <dbReference type="ChEBI" id="CHEBI:59789"/>
        <dbReference type="ChEBI" id="CHEBI:77846"/>
        <dbReference type="ChEBI" id="CHEBI:85936"/>
        <dbReference type="EC" id="2.5.1.147"/>
    </reaction>
</comment>